<dbReference type="Proteomes" id="UP000264589">
    <property type="component" value="Unassembled WGS sequence"/>
</dbReference>
<dbReference type="Pfam" id="PF02626">
    <property type="entry name" value="CT_A_B"/>
    <property type="match status" value="1"/>
</dbReference>
<dbReference type="InterPro" id="IPR029000">
    <property type="entry name" value="Cyclophilin-like_dom_sf"/>
</dbReference>
<sequence length="313" mass="32652">MTLLISEPGIQTTIQAGARRGLRHKGVPVSGPADEISAALVNRAAGNRPDAALLEITYGGFAAALDGPLTLAVGGAEAEITVNGLKVSPWAPINIGRGRRDIRIGPAIKGARVYLAVRGGLKADQFLGSCSTYLPAGFGGYQGRALKAGDELVIAGTDAIAEPATVPASLRPFVSEGWSLPALASAETDWLSETSRARLFGAPFIAGRQMSRMGIELVGDDPLEVREKGLPFSAPVFPGTVQCPGSGHPFILSADAQTTGGYPRIAQIIRADRHRLGQIRPGDQVTLTEVTDAQARKILATKKAALAAFLMSK</sequence>
<dbReference type="SUPFAM" id="SSF50891">
    <property type="entry name" value="Cyclophilin-like"/>
    <property type="match status" value="1"/>
</dbReference>
<dbReference type="AlphaFoldDB" id="A0A371RJ70"/>
<dbReference type="OrthoDB" id="9768696at2"/>
<evidence type="ECO:0000256" key="1">
    <source>
        <dbReference type="ARBA" id="ARBA00022741"/>
    </source>
</evidence>
<evidence type="ECO:0000259" key="4">
    <source>
        <dbReference type="SMART" id="SM00797"/>
    </source>
</evidence>
<organism evidence="5 6">
    <name type="scientific">Parvularcula marina</name>
    <dbReference type="NCBI Taxonomy" id="2292771"/>
    <lineage>
        <taxon>Bacteria</taxon>
        <taxon>Pseudomonadati</taxon>
        <taxon>Pseudomonadota</taxon>
        <taxon>Alphaproteobacteria</taxon>
        <taxon>Parvularculales</taxon>
        <taxon>Parvularculaceae</taxon>
        <taxon>Parvularcula</taxon>
    </lineage>
</organism>
<dbReference type="PANTHER" id="PTHR43309">
    <property type="entry name" value="5-OXOPROLINASE SUBUNIT C"/>
    <property type="match status" value="1"/>
</dbReference>
<reference evidence="5 6" key="1">
    <citation type="submission" date="2018-08" db="EMBL/GenBank/DDBJ databases">
        <title>Parvularcula sp. SM1705, isolated from surface water of the South Sea China.</title>
        <authorList>
            <person name="Sun L."/>
        </authorList>
    </citation>
    <scope>NUCLEOTIDE SEQUENCE [LARGE SCALE GENOMIC DNA]</scope>
    <source>
        <strain evidence="5 6">SM1705</strain>
    </source>
</reference>
<dbReference type="Gene3D" id="2.40.100.10">
    <property type="entry name" value="Cyclophilin-like"/>
    <property type="match status" value="1"/>
</dbReference>
<dbReference type="EMBL" id="QUQO01000001">
    <property type="protein sequence ID" value="RFB05486.1"/>
    <property type="molecule type" value="Genomic_DNA"/>
</dbReference>
<dbReference type="GO" id="GO:0016787">
    <property type="term" value="F:hydrolase activity"/>
    <property type="evidence" value="ECO:0007669"/>
    <property type="project" value="UniProtKB-KW"/>
</dbReference>
<dbReference type="FunCoup" id="A0A371RJ70">
    <property type="interactions" value="102"/>
</dbReference>
<keyword evidence="1" id="KW-0547">Nucleotide-binding</keyword>
<feature type="domain" description="Carboxyltransferase" evidence="4">
    <location>
        <begin position="24"/>
        <end position="305"/>
    </location>
</feature>
<dbReference type="SMART" id="SM00797">
    <property type="entry name" value="AHS2"/>
    <property type="match status" value="1"/>
</dbReference>
<dbReference type="GO" id="GO:0016740">
    <property type="term" value="F:transferase activity"/>
    <property type="evidence" value="ECO:0007669"/>
    <property type="project" value="UniProtKB-KW"/>
</dbReference>
<accession>A0A371RJ70</accession>
<gene>
    <name evidence="5" type="ORF">DX908_09570</name>
</gene>
<evidence type="ECO:0000313" key="6">
    <source>
        <dbReference type="Proteomes" id="UP000264589"/>
    </source>
</evidence>
<dbReference type="PANTHER" id="PTHR43309:SF3">
    <property type="entry name" value="5-OXOPROLINASE SUBUNIT C"/>
    <property type="match status" value="1"/>
</dbReference>
<dbReference type="InParanoid" id="A0A371RJ70"/>
<comment type="caution">
    <text evidence="5">The sequence shown here is derived from an EMBL/GenBank/DDBJ whole genome shotgun (WGS) entry which is preliminary data.</text>
</comment>
<dbReference type="InterPro" id="IPR052708">
    <property type="entry name" value="PxpC"/>
</dbReference>
<dbReference type="GO" id="GO:0005524">
    <property type="term" value="F:ATP binding"/>
    <property type="evidence" value="ECO:0007669"/>
    <property type="project" value="UniProtKB-KW"/>
</dbReference>
<keyword evidence="5" id="KW-0808">Transferase</keyword>
<proteinExistence type="predicted"/>
<dbReference type="InterPro" id="IPR003778">
    <property type="entry name" value="CT_A_B"/>
</dbReference>
<name>A0A371RJ70_9PROT</name>
<dbReference type="RefSeq" id="WP_116392119.1">
    <property type="nucleotide sequence ID" value="NZ_QUQO01000001.1"/>
</dbReference>
<evidence type="ECO:0000256" key="2">
    <source>
        <dbReference type="ARBA" id="ARBA00022801"/>
    </source>
</evidence>
<keyword evidence="2" id="KW-0378">Hydrolase</keyword>
<keyword evidence="3" id="KW-0067">ATP-binding</keyword>
<protein>
    <submittedName>
        <fullName evidence="5">Biotin-dependent carboxyltransferase</fullName>
    </submittedName>
</protein>
<evidence type="ECO:0000256" key="3">
    <source>
        <dbReference type="ARBA" id="ARBA00022840"/>
    </source>
</evidence>
<keyword evidence="6" id="KW-1185">Reference proteome</keyword>
<evidence type="ECO:0000313" key="5">
    <source>
        <dbReference type="EMBL" id="RFB05486.1"/>
    </source>
</evidence>
<dbReference type="NCBIfam" id="TIGR00724">
    <property type="entry name" value="urea_amlyse_rel"/>
    <property type="match status" value="1"/>
</dbReference>